<dbReference type="EMBL" id="CAUWAG010000003">
    <property type="protein sequence ID" value="CAJ2501891.1"/>
    <property type="molecule type" value="Genomic_DNA"/>
</dbReference>
<dbReference type="SUPFAM" id="SSF53098">
    <property type="entry name" value="Ribonuclease H-like"/>
    <property type="match status" value="1"/>
</dbReference>
<dbReference type="Gene3D" id="2.170.260.10">
    <property type="entry name" value="paz domain"/>
    <property type="match status" value="1"/>
</dbReference>
<dbReference type="InterPro" id="IPR032472">
    <property type="entry name" value="ArgoL2"/>
</dbReference>
<dbReference type="InterPro" id="IPR014811">
    <property type="entry name" value="ArgoL1"/>
</dbReference>
<dbReference type="InterPro" id="IPR003165">
    <property type="entry name" value="Piwi"/>
</dbReference>
<dbReference type="Pfam" id="PF02171">
    <property type="entry name" value="Piwi"/>
    <property type="match status" value="1"/>
</dbReference>
<feature type="compositionally biased region" description="Pro residues" evidence="1">
    <location>
        <begin position="35"/>
        <end position="49"/>
    </location>
</feature>
<evidence type="ECO:0000313" key="4">
    <source>
        <dbReference type="Proteomes" id="UP001295740"/>
    </source>
</evidence>
<dbReference type="Pfam" id="PF16488">
    <property type="entry name" value="ArgoL2"/>
    <property type="match status" value="1"/>
</dbReference>
<reference evidence="3" key="1">
    <citation type="submission" date="2023-10" db="EMBL/GenBank/DDBJ databases">
        <authorList>
            <person name="Hackl T."/>
        </authorList>
    </citation>
    <scope>NUCLEOTIDE SEQUENCE</scope>
</reference>
<feature type="compositionally biased region" description="Gly residues" evidence="1">
    <location>
        <begin position="16"/>
        <end position="32"/>
    </location>
</feature>
<gene>
    <name evidence="3" type="ORF">KHLLAP_LOCUS2359</name>
</gene>
<evidence type="ECO:0000259" key="2">
    <source>
        <dbReference type="PROSITE" id="PS50822"/>
    </source>
</evidence>
<dbReference type="AlphaFoldDB" id="A0AAI8VBJ8"/>
<feature type="domain" description="Piwi" evidence="2">
    <location>
        <begin position="651"/>
        <end position="980"/>
    </location>
</feature>
<dbReference type="InterPro" id="IPR036085">
    <property type="entry name" value="PAZ_dom_sf"/>
</dbReference>
<dbReference type="SMART" id="SM00950">
    <property type="entry name" value="Piwi"/>
    <property type="match status" value="1"/>
</dbReference>
<organism evidence="3 4">
    <name type="scientific">Anthostomella pinea</name>
    <dbReference type="NCBI Taxonomy" id="933095"/>
    <lineage>
        <taxon>Eukaryota</taxon>
        <taxon>Fungi</taxon>
        <taxon>Dikarya</taxon>
        <taxon>Ascomycota</taxon>
        <taxon>Pezizomycotina</taxon>
        <taxon>Sordariomycetes</taxon>
        <taxon>Xylariomycetidae</taxon>
        <taxon>Xylariales</taxon>
        <taxon>Xylariaceae</taxon>
        <taxon>Anthostomella</taxon>
    </lineage>
</organism>
<dbReference type="SMART" id="SM01163">
    <property type="entry name" value="DUF1785"/>
    <property type="match status" value="1"/>
</dbReference>
<accession>A0AAI8VBJ8</accession>
<dbReference type="Gene3D" id="3.40.50.2300">
    <property type="match status" value="1"/>
</dbReference>
<dbReference type="InterPro" id="IPR045246">
    <property type="entry name" value="Piwi_ago-like"/>
</dbReference>
<dbReference type="InterPro" id="IPR032474">
    <property type="entry name" value="Argonaute_N"/>
</dbReference>
<sequence length="1027" mass="112139">MAFQGGKGGRRVPAGGNSGGSGFGGGGRGGGPSVPREPPFSPGPAPPPNTLAHKLEDALQASNKNALSLASVKLNDQFPARPGYGTRGKVITLWANYVEILVAPQLTLYRYAITMKPDDAGGKKRTQIVRLLLETSKLAPMHEDIVTDFKSTLFSRTKIPRDEVVIPPGGKVVIPPSDDVVIPVTYRFEGEDEPLAQATTYEVTLKFTNTLSVRELAEYLTSTDWSAAYDSKLDMIQAFNIFLNHYSKSAGNLATIGSSKTFSLETDAKTFHLGKSLTAVRGFFASVRVAANRVLVNVNVSHGAFYDARALDQLIAKCGRKKRKLNSFLWKLRVRTTHLKGKKNKKSEEIPRIKTVLGLATLEDGRTGKPPPEHPPIVPEYGAGAKAVKFWLEASASGQRNSGPPQASLSSSKKKGPKSSKQPVAGPPTAGGYISVYDFFLRTYGRRIADPDLPVVNVHTRENPIYLPTEVCMVCEGQNASALEPSQTEQMIQFAVRRPMENMGSIVKDGIRTVGLSTQTNPILNKFHVSVNPRLITVPGRQLDAPKVTYRGKPAQTRNGTWNMEKIQFNKCGVMPKWSYVLISLPSLPEYKDAFTNSSSLVEVVKKFVQVLRNVGMQTTEPIAGRRWVLESQDDPVLDKNLEVAAQALDLLLIILPERLVPIYNRIKQLGDVKFGIHTICTVGHKLKKEKGQDHMSNVALKFNLKLGGNNQSVDRSRLGLIAEDKTMLVGIDVTHPSPGSLKTAPSVAAMVASVDSQLGQWPATLSIQTARQELVDSLKGMLKSHLRLWKTKGKHTALPENIIIYRDGVSEGQYQIVLDKELPLLRGACKETYPPADTAKGLPRLTVIIVGKRHHTRFYPTQEKESDGRSGNTLPGTVVDRGVTEPRIWDFFLQAHAAIQGTARPAHYVVVLDEAMSARYSGRGRANQLPQGCRNAADALEDMTQSLCYVFGRATKAVSICTPAYYADIACERARCYLSGLFDASSVNASPDPSVAGSATGAQPVVGASEEGVEIQRRLRETMFYI</sequence>
<proteinExistence type="predicted"/>
<dbReference type="Pfam" id="PF08699">
    <property type="entry name" value="ArgoL1"/>
    <property type="match status" value="1"/>
</dbReference>
<dbReference type="Proteomes" id="UP001295740">
    <property type="component" value="Unassembled WGS sequence"/>
</dbReference>
<keyword evidence="4" id="KW-1185">Reference proteome</keyword>
<dbReference type="InterPro" id="IPR036397">
    <property type="entry name" value="RNaseH_sf"/>
</dbReference>
<name>A0AAI8VBJ8_9PEZI</name>
<dbReference type="Pfam" id="PF16486">
    <property type="entry name" value="ArgoN"/>
    <property type="match status" value="1"/>
</dbReference>
<protein>
    <submittedName>
        <fullName evidence="3">Uu.00g047440.m01.CDS01</fullName>
    </submittedName>
</protein>
<dbReference type="PROSITE" id="PS50822">
    <property type="entry name" value="PIWI"/>
    <property type="match status" value="1"/>
</dbReference>
<dbReference type="Pfam" id="PF02170">
    <property type="entry name" value="PAZ"/>
    <property type="match status" value="1"/>
</dbReference>
<dbReference type="Gene3D" id="3.30.420.10">
    <property type="entry name" value="Ribonuclease H-like superfamily/Ribonuclease H"/>
    <property type="match status" value="1"/>
</dbReference>
<evidence type="ECO:0000313" key="3">
    <source>
        <dbReference type="EMBL" id="CAJ2501891.1"/>
    </source>
</evidence>
<feature type="region of interest" description="Disordered" evidence="1">
    <location>
        <begin position="1"/>
        <end position="51"/>
    </location>
</feature>
<feature type="region of interest" description="Disordered" evidence="1">
    <location>
        <begin position="396"/>
        <end position="427"/>
    </location>
</feature>
<dbReference type="CDD" id="cd02846">
    <property type="entry name" value="PAZ_argonaute_like"/>
    <property type="match status" value="1"/>
</dbReference>
<feature type="compositionally biased region" description="Polar residues" evidence="1">
    <location>
        <begin position="396"/>
        <end position="407"/>
    </location>
</feature>
<comment type="caution">
    <text evidence="3">The sequence shown here is derived from an EMBL/GenBank/DDBJ whole genome shotgun (WGS) entry which is preliminary data.</text>
</comment>
<dbReference type="InterPro" id="IPR012337">
    <property type="entry name" value="RNaseH-like_sf"/>
</dbReference>
<dbReference type="CDD" id="cd04657">
    <property type="entry name" value="Piwi_ago-like"/>
    <property type="match status" value="1"/>
</dbReference>
<evidence type="ECO:0000256" key="1">
    <source>
        <dbReference type="SAM" id="MobiDB-lite"/>
    </source>
</evidence>
<dbReference type="PANTHER" id="PTHR22891">
    <property type="entry name" value="EUKARYOTIC TRANSLATION INITIATION FACTOR 2C"/>
    <property type="match status" value="1"/>
</dbReference>
<dbReference type="InterPro" id="IPR003100">
    <property type="entry name" value="PAZ_dom"/>
</dbReference>
<dbReference type="SUPFAM" id="SSF101690">
    <property type="entry name" value="PAZ domain"/>
    <property type="match status" value="1"/>
</dbReference>
<dbReference type="GO" id="GO:0003723">
    <property type="term" value="F:RNA binding"/>
    <property type="evidence" value="ECO:0007669"/>
    <property type="project" value="InterPro"/>
</dbReference>